<reference evidence="2 3" key="1">
    <citation type="submission" date="2017-06" db="EMBL/GenBank/DDBJ databases">
        <title>Novel microbial phyla capable of carbon fixation and sulfur reduction in deep-sea sediments.</title>
        <authorList>
            <person name="Huang J."/>
            <person name="Baker B."/>
            <person name="Wang Y."/>
        </authorList>
    </citation>
    <scope>NUCLEOTIDE SEQUENCE [LARGE SCALE GENOMIC DNA]</scope>
    <source>
        <strain evidence="2">B3_LCP</strain>
    </source>
</reference>
<evidence type="ECO:0000313" key="2">
    <source>
        <dbReference type="EMBL" id="TKJ40101.1"/>
    </source>
</evidence>
<dbReference type="Proteomes" id="UP000319619">
    <property type="component" value="Unassembled WGS sequence"/>
</dbReference>
<keyword evidence="2" id="KW-0808">Transferase</keyword>
<dbReference type="GO" id="GO:0008168">
    <property type="term" value="F:methyltransferase activity"/>
    <property type="evidence" value="ECO:0007669"/>
    <property type="project" value="UniProtKB-KW"/>
</dbReference>
<comment type="caution">
    <text evidence="2">The sequence shown here is derived from an EMBL/GenBank/DDBJ whole genome shotgun (WGS) entry which is preliminary data.</text>
</comment>
<protein>
    <submittedName>
        <fullName evidence="2">SAM-dependent methyltransferase</fullName>
    </submittedName>
</protein>
<dbReference type="CDD" id="cd02440">
    <property type="entry name" value="AdoMet_MTases"/>
    <property type="match status" value="1"/>
</dbReference>
<accession>A0A532UYR6</accession>
<dbReference type="InterPro" id="IPR041698">
    <property type="entry name" value="Methyltransf_25"/>
</dbReference>
<dbReference type="EMBL" id="NJBN01000006">
    <property type="protein sequence ID" value="TKJ40101.1"/>
    <property type="molecule type" value="Genomic_DNA"/>
</dbReference>
<dbReference type="PANTHER" id="PTHR43591:SF110">
    <property type="entry name" value="RHODANESE DOMAIN-CONTAINING PROTEIN"/>
    <property type="match status" value="1"/>
</dbReference>
<evidence type="ECO:0000259" key="1">
    <source>
        <dbReference type="Pfam" id="PF13649"/>
    </source>
</evidence>
<name>A0A532UYR6_UNCL8</name>
<proteinExistence type="predicted"/>
<dbReference type="Gene3D" id="2.20.25.110">
    <property type="entry name" value="S-adenosyl-L-methionine-dependent methyltransferases"/>
    <property type="match status" value="1"/>
</dbReference>
<dbReference type="SUPFAM" id="SSF53335">
    <property type="entry name" value="S-adenosyl-L-methionine-dependent methyltransferases"/>
    <property type="match status" value="1"/>
</dbReference>
<dbReference type="PANTHER" id="PTHR43591">
    <property type="entry name" value="METHYLTRANSFERASE"/>
    <property type="match status" value="1"/>
</dbReference>
<dbReference type="Gene3D" id="3.40.50.150">
    <property type="entry name" value="Vaccinia Virus protein VP39"/>
    <property type="match status" value="1"/>
</dbReference>
<organism evidence="2 3">
    <name type="scientific">candidate division LCP-89 bacterium B3_LCP</name>
    <dbReference type="NCBI Taxonomy" id="2012998"/>
    <lineage>
        <taxon>Bacteria</taxon>
        <taxon>Pseudomonadati</taxon>
        <taxon>Bacteria division LCP-89</taxon>
    </lineage>
</organism>
<keyword evidence="2" id="KW-0489">Methyltransferase</keyword>
<feature type="domain" description="Methyltransferase" evidence="1">
    <location>
        <begin position="52"/>
        <end position="146"/>
    </location>
</feature>
<gene>
    <name evidence="2" type="ORF">CEE37_10215</name>
</gene>
<dbReference type="AlphaFoldDB" id="A0A532UYR6"/>
<dbReference type="GO" id="GO:0032259">
    <property type="term" value="P:methylation"/>
    <property type="evidence" value="ECO:0007669"/>
    <property type="project" value="UniProtKB-KW"/>
</dbReference>
<dbReference type="Pfam" id="PF13649">
    <property type="entry name" value="Methyltransf_25"/>
    <property type="match status" value="1"/>
</dbReference>
<dbReference type="InterPro" id="IPR029063">
    <property type="entry name" value="SAM-dependent_MTases_sf"/>
</dbReference>
<evidence type="ECO:0000313" key="3">
    <source>
        <dbReference type="Proteomes" id="UP000319619"/>
    </source>
</evidence>
<sequence length="254" mass="28585">MNGRKSLRNTAWYHHWFGADYLQLYQHRSAGEAERTIAWLVGAIGLSPPAKVLDLACGNGRHSVELEKWGFTTYGLDLSWPLLINADSPGNSSGIVRTRGDMRCLPFADGSFNLILSLFTSFGYFSLPEEDNKVLGEVSRCLSGGGFYVLDFLNATVVREEIIPSEEAEIDGKKVDILRWVDDRNERIEKRILIHERDGALREYRESVRLYSRDKLIDMMNAAGISVKSVYGDYTGSAFEDNSPRLIIIGRKNA</sequence>